<dbReference type="Pfam" id="PF08392">
    <property type="entry name" value="FAE1_CUT1_RppA"/>
    <property type="match status" value="1"/>
</dbReference>
<keyword evidence="4" id="KW-1185">Reference proteome</keyword>
<dbReference type="AlphaFoldDB" id="A0AAD6J9C4"/>
<feature type="transmembrane region" description="Helical" evidence="1">
    <location>
        <begin position="53"/>
        <end position="74"/>
    </location>
</feature>
<dbReference type="GO" id="GO:0006633">
    <property type="term" value="P:fatty acid biosynthetic process"/>
    <property type="evidence" value="ECO:0007669"/>
    <property type="project" value="InterPro"/>
</dbReference>
<evidence type="ECO:0000259" key="2">
    <source>
        <dbReference type="Pfam" id="PF08392"/>
    </source>
</evidence>
<protein>
    <recommendedName>
        <fullName evidence="2">FAE domain-containing protein</fullName>
    </recommendedName>
</protein>
<feature type="domain" description="FAE" evidence="2">
    <location>
        <begin position="113"/>
        <end position="163"/>
    </location>
</feature>
<evidence type="ECO:0000313" key="3">
    <source>
        <dbReference type="EMBL" id="KAJ6400789.1"/>
    </source>
</evidence>
<sequence length="169" mass="19589">MDSVEMDKERLTAEMAFKNSSAGIKIRQRLPDFLQSVKLKYVKLGYGYSCKPATILMFLTVVPLFIATLVQFTGLELDRVYELWRTQSLHDFDLTTRLAGSAILLFLLAVFWAKRSKPVYLVDFACSKPEDERKASIETVLKMTEELGTCDNETLRYQRRIYSPVRSWR</sequence>
<feature type="transmembrane region" description="Helical" evidence="1">
    <location>
        <begin position="94"/>
        <end position="113"/>
    </location>
</feature>
<dbReference type="EMBL" id="JAPFFJ010000019">
    <property type="protein sequence ID" value="KAJ6400789.1"/>
    <property type="molecule type" value="Genomic_DNA"/>
</dbReference>
<keyword evidence="1" id="KW-0472">Membrane</keyword>
<keyword evidence="1" id="KW-0812">Transmembrane</keyword>
<keyword evidence="1" id="KW-1133">Transmembrane helix</keyword>
<proteinExistence type="predicted"/>
<dbReference type="InterPro" id="IPR013601">
    <property type="entry name" value="FAE1_typ3_polyketide_synth"/>
</dbReference>
<dbReference type="GO" id="GO:0016747">
    <property type="term" value="F:acyltransferase activity, transferring groups other than amino-acyl groups"/>
    <property type="evidence" value="ECO:0007669"/>
    <property type="project" value="InterPro"/>
</dbReference>
<dbReference type="Proteomes" id="UP001162972">
    <property type="component" value="Chromosome 14"/>
</dbReference>
<reference evidence="3 4" key="1">
    <citation type="journal article" date="2023" name="Int. J. Mol. Sci.">
        <title>De Novo Assembly and Annotation of 11 Diverse Shrub Willow (Salix) Genomes Reveals Novel Gene Organization in Sex-Linked Regions.</title>
        <authorList>
            <person name="Hyden B."/>
            <person name="Feng K."/>
            <person name="Yates T.B."/>
            <person name="Jawdy S."/>
            <person name="Cereghino C."/>
            <person name="Smart L.B."/>
            <person name="Muchero W."/>
        </authorList>
    </citation>
    <scope>NUCLEOTIDE SEQUENCE [LARGE SCALE GENOMIC DNA]</scope>
    <source>
        <tissue evidence="3">Shoot tip</tissue>
    </source>
</reference>
<dbReference type="GO" id="GO:0016020">
    <property type="term" value="C:membrane"/>
    <property type="evidence" value="ECO:0007669"/>
    <property type="project" value="InterPro"/>
</dbReference>
<name>A0AAD6J9C4_9ROSI</name>
<gene>
    <name evidence="3" type="ORF">OIU84_016256</name>
</gene>
<accession>A0AAD6J9C4</accession>
<evidence type="ECO:0000313" key="4">
    <source>
        <dbReference type="Proteomes" id="UP001162972"/>
    </source>
</evidence>
<evidence type="ECO:0000256" key="1">
    <source>
        <dbReference type="SAM" id="Phobius"/>
    </source>
</evidence>
<organism evidence="3 4">
    <name type="scientific">Salix udensis</name>
    <dbReference type="NCBI Taxonomy" id="889485"/>
    <lineage>
        <taxon>Eukaryota</taxon>
        <taxon>Viridiplantae</taxon>
        <taxon>Streptophyta</taxon>
        <taxon>Embryophyta</taxon>
        <taxon>Tracheophyta</taxon>
        <taxon>Spermatophyta</taxon>
        <taxon>Magnoliopsida</taxon>
        <taxon>eudicotyledons</taxon>
        <taxon>Gunneridae</taxon>
        <taxon>Pentapetalae</taxon>
        <taxon>rosids</taxon>
        <taxon>fabids</taxon>
        <taxon>Malpighiales</taxon>
        <taxon>Salicaceae</taxon>
        <taxon>Saliceae</taxon>
        <taxon>Salix</taxon>
    </lineage>
</organism>
<comment type="caution">
    <text evidence="3">The sequence shown here is derived from an EMBL/GenBank/DDBJ whole genome shotgun (WGS) entry which is preliminary data.</text>
</comment>